<dbReference type="AlphaFoldDB" id="A0A097AR55"/>
<protein>
    <submittedName>
        <fullName evidence="1">Uncharacterized protein</fullName>
    </submittedName>
</protein>
<gene>
    <name evidence="1" type="ORF">TKV_c11200</name>
</gene>
<dbReference type="STRING" id="2325.TKV_c11200"/>
<accession>A0A097AR55</accession>
<dbReference type="eggNOG" id="ENOG502ZT8R">
    <property type="taxonomic scope" value="Bacteria"/>
</dbReference>
<evidence type="ECO:0000313" key="2">
    <source>
        <dbReference type="Proteomes" id="UP000029669"/>
    </source>
</evidence>
<organism evidence="1 2">
    <name type="scientific">Thermoanaerobacter kivui</name>
    <name type="common">Acetogenium kivui</name>
    <dbReference type="NCBI Taxonomy" id="2325"/>
    <lineage>
        <taxon>Bacteria</taxon>
        <taxon>Bacillati</taxon>
        <taxon>Bacillota</taxon>
        <taxon>Clostridia</taxon>
        <taxon>Thermoanaerobacterales</taxon>
        <taxon>Thermoanaerobacteraceae</taxon>
        <taxon>Thermoanaerobacter</taxon>
    </lineage>
</organism>
<dbReference type="EMBL" id="CP009170">
    <property type="protein sequence ID" value="AIS52292.1"/>
    <property type="molecule type" value="Genomic_DNA"/>
</dbReference>
<keyword evidence="2" id="KW-1185">Reference proteome</keyword>
<evidence type="ECO:0000313" key="1">
    <source>
        <dbReference type="EMBL" id="AIS52292.1"/>
    </source>
</evidence>
<dbReference type="HOGENOM" id="CLU_2604926_0_0_9"/>
<dbReference type="Proteomes" id="UP000029669">
    <property type="component" value="Chromosome"/>
</dbReference>
<sequence>MAFEYNGGATVNYYKVWISCMDMYNSKEITIVRYFKAKDILEAYESGSNDGKTKGKYSRKAVLLVKPIDEKEYIIGKSMERFNKYLYNF</sequence>
<dbReference type="KEGG" id="tki:TKV_c11200"/>
<reference evidence="2" key="1">
    <citation type="journal article" date="2015" name="Genome Announc.">
        <title>Whole-Genome Sequences of 80 Environmental and Clinical Isolates of Burkholderia pseudomallei.</title>
        <authorList>
            <person name="Johnson S.L."/>
            <person name="Baker A.L."/>
            <person name="Chain P.S."/>
            <person name="Currie B.J."/>
            <person name="Daligault H.E."/>
            <person name="Davenport K.W."/>
            <person name="Davis C.B."/>
            <person name="Inglis T.J."/>
            <person name="Kaestli M."/>
            <person name="Koren S."/>
            <person name="Mayo M."/>
            <person name="Merritt A.J."/>
            <person name="Price E.P."/>
            <person name="Sarovich D.S."/>
            <person name="Warner J."/>
            <person name="Rosovitz M.J."/>
        </authorList>
    </citation>
    <scope>NUCLEOTIDE SEQUENCE [LARGE SCALE GENOMIC DNA]</scope>
    <source>
        <strain evidence="2">DSM 2030</strain>
    </source>
</reference>
<proteinExistence type="predicted"/>
<name>A0A097AR55_THEKI</name>